<protein>
    <recommendedName>
        <fullName evidence="3">T9SS type A sorting domain-containing protein</fullName>
    </recommendedName>
</protein>
<evidence type="ECO:0000313" key="1">
    <source>
        <dbReference type="EMBL" id="MVM33168.1"/>
    </source>
</evidence>
<organism evidence="1 2">
    <name type="scientific">Spirosoma arboris</name>
    <dbReference type="NCBI Taxonomy" id="2682092"/>
    <lineage>
        <taxon>Bacteria</taxon>
        <taxon>Pseudomonadati</taxon>
        <taxon>Bacteroidota</taxon>
        <taxon>Cytophagia</taxon>
        <taxon>Cytophagales</taxon>
        <taxon>Cytophagaceae</taxon>
        <taxon>Spirosoma</taxon>
    </lineage>
</organism>
<reference evidence="1 2" key="1">
    <citation type="submission" date="2019-12" db="EMBL/GenBank/DDBJ databases">
        <title>Spirosoma sp. HMF4905 genome sequencing and assembly.</title>
        <authorList>
            <person name="Kang H."/>
            <person name="Cha I."/>
            <person name="Kim H."/>
            <person name="Joh K."/>
        </authorList>
    </citation>
    <scope>NUCLEOTIDE SEQUENCE [LARGE SCALE GENOMIC DNA]</scope>
    <source>
        <strain evidence="1 2">HMF4905</strain>
    </source>
</reference>
<dbReference type="RefSeq" id="WP_157587890.1">
    <property type="nucleotide sequence ID" value="NZ_WPIN01000010.1"/>
</dbReference>
<evidence type="ECO:0008006" key="3">
    <source>
        <dbReference type="Google" id="ProtNLM"/>
    </source>
</evidence>
<keyword evidence="2" id="KW-1185">Reference proteome</keyword>
<sequence length="790" mass="83180">MIYSLPNPVQSDFQPVVFPAATTPSPGVVANVRPWLLVLIWMLLSWGFSQTTQGQKLVWAKQLSSTNSNLAQVGTSVAVDGVGNVYTTGNFRGTVDFDPGAGVFNLTSAGGDDIFVSKFNTGGNLIWAKQLGGSGDDVGNSVVVDGSGNVYTTGLFYDTVDFDPGAGVLNLTSAGYDDMFVSKLDAGGNLVWVKRIGGISHDGGASIAVDGSGNVYTTGYFLGTTDFDPGAGVFNLTSLGDYDIFMSKLDSGSNFVWAKRVGGTENDEGTSVAVDGMGNVYTTGFFLGTLDFDPGVGVFNLTSAGKNTDVFVSKLDAGGNFVWAKQLGGKYHDGGTSIAVDKLGNVYTTGYFQDTGDFDPGAGVFNMTSAPGAYEDMFVSKLDAGGNFVWAKGVGSTGNDYSTSLAVDGSGNVYTTGLFYYTVDFDPGVGVFNLTAAYSAMFVSKLDAEGNFVWAKQFGGSNDYVFSNSVAVDDGGGVYTIGNFQYTVDFDPGAGVLNLTSVGYRDVFVSKLHQYTPVTLNTWVSSTTVSAGNTLTMSVTATGGTPPYSYTWAAPAGFRLSATNTSEVSASVGARLSGVQAFTITVASSDDSPAVTDQVRVIVNPPPTATFSITGVTTVSCETVTASQYRVTFTPQYEGLDGSPVSFSMVNEMRSTTNQGPYTLTLYTDNPTITLQATQIRTTTEFAYNWLRACTAAARLGVSEEGSGLQVRVLGNPVDSELATIEIIGVMGQPVQIELVDTQGRPYHQQALTQANGLDLVRLPLGNRHGILLIRVSAAAQRYTVKLLRL</sequence>
<dbReference type="InterPro" id="IPR010620">
    <property type="entry name" value="SBBP_repeat"/>
</dbReference>
<comment type="caution">
    <text evidence="1">The sequence shown here is derived from an EMBL/GenBank/DDBJ whole genome shotgun (WGS) entry which is preliminary data.</text>
</comment>
<dbReference type="PANTHER" id="PTHR35580:SF1">
    <property type="entry name" value="PHYTASE-LIKE DOMAIN-CONTAINING PROTEIN"/>
    <property type="match status" value="1"/>
</dbReference>
<dbReference type="AlphaFoldDB" id="A0A7K1SHH1"/>
<dbReference type="Proteomes" id="UP000436006">
    <property type="component" value="Unassembled WGS sequence"/>
</dbReference>
<dbReference type="Pfam" id="PF06739">
    <property type="entry name" value="SBBP"/>
    <property type="match status" value="7"/>
</dbReference>
<dbReference type="PANTHER" id="PTHR35580">
    <property type="entry name" value="CELL SURFACE GLYCOPROTEIN (S-LAYER PROTEIN)-LIKE PROTEIN"/>
    <property type="match status" value="1"/>
</dbReference>
<accession>A0A7K1SHH1</accession>
<proteinExistence type="predicted"/>
<name>A0A7K1SHH1_9BACT</name>
<dbReference type="EMBL" id="WPIN01000010">
    <property type="protein sequence ID" value="MVM33168.1"/>
    <property type="molecule type" value="Genomic_DNA"/>
</dbReference>
<dbReference type="InterPro" id="IPR052918">
    <property type="entry name" value="Motility_Chemotaxis_Reg"/>
</dbReference>
<evidence type="ECO:0000313" key="2">
    <source>
        <dbReference type="Proteomes" id="UP000436006"/>
    </source>
</evidence>
<gene>
    <name evidence="1" type="ORF">GO755_24215</name>
</gene>